<feature type="compositionally biased region" description="Low complexity" evidence="1">
    <location>
        <begin position="244"/>
        <end position="254"/>
    </location>
</feature>
<keyword evidence="4" id="KW-1185">Reference proteome</keyword>
<feature type="compositionally biased region" description="Low complexity" evidence="1">
    <location>
        <begin position="136"/>
        <end position="157"/>
    </location>
</feature>
<feature type="domain" description="FAM21/CAPZIP" evidence="2">
    <location>
        <begin position="103"/>
        <end position="211"/>
    </location>
</feature>
<dbReference type="Ensembl" id="ENSAMXT00000053608.1">
    <property type="protein sequence ID" value="ENSAMXP00000035916.1"/>
    <property type="gene ID" value="ENSAMXG00000037664.1"/>
</dbReference>
<name>A0A3B1J1X6_ASTMX</name>
<evidence type="ECO:0000256" key="1">
    <source>
        <dbReference type="SAM" id="MobiDB-lite"/>
    </source>
</evidence>
<reference evidence="4" key="1">
    <citation type="submission" date="2013-03" db="EMBL/GenBank/DDBJ databases">
        <authorList>
            <person name="Jeffery W."/>
            <person name="Warren W."/>
            <person name="Wilson R.K."/>
        </authorList>
    </citation>
    <scope>NUCLEOTIDE SEQUENCE</scope>
    <source>
        <strain evidence="4">female</strain>
    </source>
</reference>
<reference evidence="4" key="2">
    <citation type="journal article" date="2014" name="Nat. Commun.">
        <title>The cavefish genome reveals candidate genes for eye loss.</title>
        <authorList>
            <person name="McGaugh S.E."/>
            <person name="Gross J.B."/>
            <person name="Aken B."/>
            <person name="Blin M."/>
            <person name="Borowsky R."/>
            <person name="Chalopin D."/>
            <person name="Hinaux H."/>
            <person name="Jeffery W.R."/>
            <person name="Keene A."/>
            <person name="Ma L."/>
            <person name="Minx P."/>
            <person name="Murphy D."/>
            <person name="O'Quin K.E."/>
            <person name="Retaux S."/>
            <person name="Rohner N."/>
            <person name="Searle S.M."/>
            <person name="Stahl B.A."/>
            <person name="Tabin C."/>
            <person name="Volff J.N."/>
            <person name="Yoshizawa M."/>
            <person name="Warren W.C."/>
        </authorList>
    </citation>
    <scope>NUCLEOTIDE SEQUENCE [LARGE SCALE GENOMIC DNA]</scope>
    <source>
        <strain evidence="4">female</strain>
    </source>
</reference>
<dbReference type="Bgee" id="ENSAMXG00000037664">
    <property type="expression patterns" value="Expressed in muscle tissue and 13 other cell types or tissues"/>
</dbReference>
<dbReference type="AlphaFoldDB" id="A0A3B1J1X6"/>
<dbReference type="InterPro" id="IPR029341">
    <property type="entry name" value="FAM21/CAPZIP"/>
</dbReference>
<feature type="compositionally biased region" description="Basic and acidic residues" evidence="1">
    <location>
        <begin position="226"/>
        <end position="243"/>
    </location>
</feature>
<evidence type="ECO:0000259" key="2">
    <source>
        <dbReference type="Pfam" id="PF15255"/>
    </source>
</evidence>
<evidence type="ECO:0000313" key="3">
    <source>
        <dbReference type="Ensembl" id="ENSAMXP00000035916.1"/>
    </source>
</evidence>
<dbReference type="Proteomes" id="UP000018467">
    <property type="component" value="Unassembled WGS sequence"/>
</dbReference>
<reference evidence="3" key="3">
    <citation type="submission" date="2025-08" db="UniProtKB">
        <authorList>
            <consortium name="Ensembl"/>
        </authorList>
    </citation>
    <scope>IDENTIFICATION</scope>
</reference>
<feature type="compositionally biased region" description="Basic residues" evidence="1">
    <location>
        <begin position="184"/>
        <end position="201"/>
    </location>
</feature>
<feature type="compositionally biased region" description="Basic and acidic residues" evidence="1">
    <location>
        <begin position="258"/>
        <end position="267"/>
    </location>
</feature>
<sequence length="284" mass="30656">MRGLGLTSSVSFVSERSAFHYKSTIHYNTGLFQKESVVKRSVAELAGKFACQKIPVPTGDEANKPVRRRPPRTLQLPLPTGNDAGQDHGEQQKGEAASHPPRKNRNSALIEKLQANLVLSPTALLPSPLSPGAGKPPVLLPSLSPNSPCSPASPAAAHTPRQEEAPASFEKPAEGSVLLNVNKSRARHSIKRRPPSRRHRKSSGDDVGTEEEKPTAAVSESPSQGGKEEEVFEEQKVEKKEGNSAEPAAAAASSTTEQQKEQKHSESPDLEQQPPHNRIRRKGE</sequence>
<dbReference type="GeneTree" id="ENSGT00940000173303"/>
<feature type="region of interest" description="Disordered" evidence="1">
    <location>
        <begin position="136"/>
        <end position="284"/>
    </location>
</feature>
<proteinExistence type="predicted"/>
<accession>A0A3B1J1X6</accession>
<dbReference type="Pfam" id="PF15255">
    <property type="entry name" value="CAP-ZIP_m"/>
    <property type="match status" value="1"/>
</dbReference>
<reference evidence="3" key="4">
    <citation type="submission" date="2025-09" db="UniProtKB">
        <authorList>
            <consortium name="Ensembl"/>
        </authorList>
    </citation>
    <scope>IDENTIFICATION</scope>
</reference>
<organism evidence="3 4">
    <name type="scientific">Astyanax mexicanus</name>
    <name type="common">Blind cave fish</name>
    <name type="synonym">Astyanax fasciatus mexicanus</name>
    <dbReference type="NCBI Taxonomy" id="7994"/>
    <lineage>
        <taxon>Eukaryota</taxon>
        <taxon>Metazoa</taxon>
        <taxon>Chordata</taxon>
        <taxon>Craniata</taxon>
        <taxon>Vertebrata</taxon>
        <taxon>Euteleostomi</taxon>
        <taxon>Actinopterygii</taxon>
        <taxon>Neopterygii</taxon>
        <taxon>Teleostei</taxon>
        <taxon>Ostariophysi</taxon>
        <taxon>Characiformes</taxon>
        <taxon>Characoidei</taxon>
        <taxon>Acestrorhamphidae</taxon>
        <taxon>Acestrorhamphinae</taxon>
        <taxon>Astyanax</taxon>
    </lineage>
</organism>
<evidence type="ECO:0000313" key="4">
    <source>
        <dbReference type="Proteomes" id="UP000018467"/>
    </source>
</evidence>
<protein>
    <recommendedName>
        <fullName evidence="2">FAM21/CAPZIP domain-containing protein</fullName>
    </recommendedName>
</protein>
<feature type="region of interest" description="Disordered" evidence="1">
    <location>
        <begin position="55"/>
        <end position="103"/>
    </location>
</feature>